<keyword evidence="4" id="KW-1185">Reference proteome</keyword>
<evidence type="ECO:0000313" key="3">
    <source>
        <dbReference type="EMBL" id="GAT53229.1"/>
    </source>
</evidence>
<dbReference type="InterPro" id="IPR002589">
    <property type="entry name" value="Macro_dom"/>
</dbReference>
<evidence type="ECO:0000256" key="1">
    <source>
        <dbReference type="SAM" id="MobiDB-lite"/>
    </source>
</evidence>
<feature type="domain" description="Macro" evidence="2">
    <location>
        <begin position="37"/>
        <end position="219"/>
    </location>
</feature>
<dbReference type="PANTHER" id="PTHR11106">
    <property type="entry name" value="GANGLIOSIDE INDUCED DIFFERENTIATION ASSOCIATED PROTEIN 2-RELATED"/>
    <property type="match status" value="1"/>
</dbReference>
<evidence type="ECO:0000259" key="2">
    <source>
        <dbReference type="PROSITE" id="PS51154"/>
    </source>
</evidence>
<dbReference type="EMBL" id="DF848219">
    <property type="protein sequence ID" value="GAT53229.1"/>
    <property type="molecule type" value="Genomic_DNA"/>
</dbReference>
<gene>
    <name evidence="3" type="ORF">MCHLO_10211</name>
</gene>
<dbReference type="InterPro" id="IPR043472">
    <property type="entry name" value="Macro_dom-like"/>
</dbReference>
<dbReference type="Gene3D" id="3.40.220.10">
    <property type="entry name" value="Leucine Aminopeptidase, subunit E, domain 1"/>
    <property type="match status" value="1"/>
</dbReference>
<dbReference type="PANTHER" id="PTHR11106:SF27">
    <property type="entry name" value="MACRO DOMAIN-CONTAINING PROTEIN"/>
    <property type="match status" value="1"/>
</dbReference>
<feature type="region of interest" description="Disordered" evidence="1">
    <location>
        <begin position="222"/>
        <end position="259"/>
    </location>
</feature>
<accession>A0ABQ0LRJ6</accession>
<dbReference type="PROSITE" id="PS51154">
    <property type="entry name" value="MACRO"/>
    <property type="match status" value="1"/>
</dbReference>
<dbReference type="SMART" id="SM00506">
    <property type="entry name" value="A1pp"/>
    <property type="match status" value="1"/>
</dbReference>
<dbReference type="Proteomes" id="UP000815677">
    <property type="component" value="Unassembled WGS sequence"/>
</dbReference>
<dbReference type="Pfam" id="PF01661">
    <property type="entry name" value="Macro"/>
    <property type="match status" value="1"/>
</dbReference>
<reference evidence="3" key="1">
    <citation type="submission" date="2014-09" db="EMBL/GenBank/DDBJ databases">
        <title>Genome sequence of the luminous mushroom Mycena chlorophos for searching fungal bioluminescence genes.</title>
        <authorList>
            <person name="Tanaka Y."/>
            <person name="Kasuga D."/>
            <person name="Oba Y."/>
            <person name="Hase S."/>
            <person name="Sato K."/>
            <person name="Oba Y."/>
            <person name="Sakakibara Y."/>
        </authorList>
    </citation>
    <scope>NUCLEOTIDE SEQUENCE</scope>
</reference>
<organism evidence="3 4">
    <name type="scientific">Mycena chlorophos</name>
    <name type="common">Agaric fungus</name>
    <name type="synonym">Agaricus chlorophos</name>
    <dbReference type="NCBI Taxonomy" id="658473"/>
    <lineage>
        <taxon>Eukaryota</taxon>
        <taxon>Fungi</taxon>
        <taxon>Dikarya</taxon>
        <taxon>Basidiomycota</taxon>
        <taxon>Agaricomycotina</taxon>
        <taxon>Agaricomycetes</taxon>
        <taxon>Agaricomycetidae</taxon>
        <taxon>Agaricales</taxon>
        <taxon>Marasmiineae</taxon>
        <taxon>Mycenaceae</taxon>
        <taxon>Mycena</taxon>
    </lineage>
</organism>
<dbReference type="CDD" id="cd02908">
    <property type="entry name" value="Macro_OAADPr_deacetylase"/>
    <property type="match status" value="1"/>
</dbReference>
<dbReference type="SUPFAM" id="SSF52949">
    <property type="entry name" value="Macro domain-like"/>
    <property type="match status" value="1"/>
</dbReference>
<name>A0ABQ0LRJ6_MYCCL</name>
<evidence type="ECO:0000313" key="4">
    <source>
        <dbReference type="Proteomes" id="UP000815677"/>
    </source>
</evidence>
<proteinExistence type="predicted"/>
<sequence length="259" mass="28014">MSRSSSDSEEDASIVRLPDIPTLTQLYEKGQLKPAKATRHEPNAELLNRVSLFQGDITLLELDSIVNAANRSLLGGGGVDGAIHAAAGRELLKECETLNGCETGGAKITRAYKLPSKHIIHAVGPVYSRSDVETRAKQLESCYQTSLEIAVKEGLKHVAFCCISTGIYGYPVPAATHIALDTVRRFLESEDGSKLDRIIFVIWLNKDLDVYESLIPEHFPPAPVPAKSDAAAEPEEEVPVSEELSQLPDAPAPESDSKA</sequence>
<protein>
    <recommendedName>
        <fullName evidence="2">Macro domain-containing protein</fullName>
    </recommendedName>
</protein>